<organism evidence="2 3">
    <name type="scientific">Culicoidibacter larvae</name>
    <dbReference type="NCBI Taxonomy" id="2579976"/>
    <lineage>
        <taxon>Bacteria</taxon>
        <taxon>Bacillati</taxon>
        <taxon>Bacillota</taxon>
        <taxon>Culicoidibacteria</taxon>
        <taxon>Culicoidibacterales</taxon>
        <taxon>Culicoidibacteraceae</taxon>
        <taxon>Culicoidibacter</taxon>
    </lineage>
</organism>
<dbReference type="EMBL" id="VBWP01000015">
    <property type="protein sequence ID" value="TLG71179.1"/>
    <property type="molecule type" value="Genomic_DNA"/>
</dbReference>
<feature type="transmembrane region" description="Helical" evidence="1">
    <location>
        <begin position="47"/>
        <end position="68"/>
    </location>
</feature>
<dbReference type="InParanoid" id="A0A5R8Q6Z1"/>
<feature type="transmembrane region" description="Helical" evidence="1">
    <location>
        <begin position="12"/>
        <end position="35"/>
    </location>
</feature>
<evidence type="ECO:0000313" key="2">
    <source>
        <dbReference type="EMBL" id="TLG71179.1"/>
    </source>
</evidence>
<accession>A0A5R8Q6Z1</accession>
<keyword evidence="1" id="KW-0472">Membrane</keyword>
<evidence type="ECO:0000256" key="1">
    <source>
        <dbReference type="SAM" id="Phobius"/>
    </source>
</evidence>
<evidence type="ECO:0000313" key="3">
    <source>
        <dbReference type="Proteomes" id="UP000306912"/>
    </source>
</evidence>
<comment type="caution">
    <text evidence="2">The sequence shown here is derived from an EMBL/GenBank/DDBJ whole genome shotgun (WGS) entry which is preliminary data.</text>
</comment>
<dbReference type="Proteomes" id="UP000306912">
    <property type="component" value="Unassembled WGS sequence"/>
</dbReference>
<gene>
    <name evidence="2" type="ORF">FEZ08_11535</name>
</gene>
<keyword evidence="1" id="KW-0812">Transmembrane</keyword>
<keyword evidence="3" id="KW-1185">Reference proteome</keyword>
<proteinExistence type="predicted"/>
<reference evidence="2 3" key="1">
    <citation type="submission" date="2019-05" db="EMBL/GenBank/DDBJ databases">
        <title>Culicoidintestinum kansasii gen. nov., sp. nov. from the gastrointestinal tract of the biting midge, Culicoides sonorensis.</title>
        <authorList>
            <person name="Neupane S."/>
            <person name="Ghosh A."/>
            <person name="Gunther S."/>
            <person name="Martin K."/>
            <person name="Zurek L."/>
        </authorList>
    </citation>
    <scope>NUCLEOTIDE SEQUENCE [LARGE SCALE GENOMIC DNA]</scope>
    <source>
        <strain evidence="2 3">CS-1</strain>
    </source>
</reference>
<sequence length="204" mass="23804">MGKENVKRICIYFIATLFVFGIVFVIDGLNIGTLLFSNLVYNLNWDLLGICATIITVVIGFFISFALIEKSNIEKDKQIRAIISIRYNNIKNNLGEPFKILKTECRWPSDLSLDYYREQLDENYIELKEVALSGYLANEDYVFCNYLYDLSSISLSEVENQYQIPRIADDLSILEKEIRKKYSLNKSNKYSEFLEKIGFYQDNK</sequence>
<protein>
    <submittedName>
        <fullName evidence="2">Uncharacterized protein</fullName>
    </submittedName>
</protein>
<dbReference type="AlphaFoldDB" id="A0A5R8Q6Z1"/>
<keyword evidence="1" id="KW-1133">Transmembrane helix</keyword>
<name>A0A5R8Q6Z1_9FIRM</name>